<evidence type="ECO:0000256" key="2">
    <source>
        <dbReference type="ARBA" id="ARBA00023136"/>
    </source>
</evidence>
<gene>
    <name evidence="4" type="ORF">NCTC10741_00198</name>
</gene>
<dbReference type="EMBL" id="LR131273">
    <property type="protein sequence ID" value="VDR37102.1"/>
    <property type="molecule type" value="Genomic_DNA"/>
</dbReference>
<dbReference type="Proteomes" id="UP000271626">
    <property type="component" value="Chromosome"/>
</dbReference>
<accession>A0A3P8LCH8</accession>
<dbReference type="AlphaFoldDB" id="A0A3P8LCH8"/>
<keyword evidence="1" id="KW-1003">Cell membrane</keyword>
<reference evidence="4 5" key="1">
    <citation type="submission" date="2018-12" db="EMBL/GenBank/DDBJ databases">
        <authorList>
            <consortium name="Pathogen Informatics"/>
        </authorList>
    </citation>
    <scope>NUCLEOTIDE SEQUENCE [LARGE SCALE GENOMIC DNA]</scope>
    <source>
        <strain evidence="4 5">NCTC10741</strain>
    </source>
</reference>
<dbReference type="Pfam" id="PF05481">
    <property type="entry name" value="Myco_19_kDa"/>
    <property type="match status" value="1"/>
</dbReference>
<evidence type="ECO:0000256" key="3">
    <source>
        <dbReference type="SAM" id="MobiDB-lite"/>
    </source>
</evidence>
<protein>
    <submittedName>
        <fullName evidence="4">Uncharacterized protein</fullName>
    </submittedName>
</protein>
<evidence type="ECO:0000313" key="5">
    <source>
        <dbReference type="Proteomes" id="UP000271626"/>
    </source>
</evidence>
<dbReference type="GO" id="GO:0016020">
    <property type="term" value="C:membrane"/>
    <property type="evidence" value="ECO:0007669"/>
    <property type="project" value="InterPro"/>
</dbReference>
<evidence type="ECO:0000313" key="4">
    <source>
        <dbReference type="EMBL" id="VDR37102.1"/>
    </source>
</evidence>
<dbReference type="InterPro" id="IPR008691">
    <property type="entry name" value="LpqH"/>
</dbReference>
<organism evidence="4 5">
    <name type="scientific">Tsukamurella paurometabola</name>
    <name type="common">Corynebacterium paurometabolum</name>
    <dbReference type="NCBI Taxonomy" id="2061"/>
    <lineage>
        <taxon>Bacteria</taxon>
        <taxon>Bacillati</taxon>
        <taxon>Actinomycetota</taxon>
        <taxon>Actinomycetes</taxon>
        <taxon>Mycobacteriales</taxon>
        <taxon>Tsukamurellaceae</taxon>
        <taxon>Tsukamurella</taxon>
    </lineage>
</organism>
<keyword evidence="2" id="KW-0472">Membrane</keyword>
<name>A0A3P8LCH8_TSUPA</name>
<evidence type="ECO:0000256" key="1">
    <source>
        <dbReference type="ARBA" id="ARBA00022475"/>
    </source>
</evidence>
<feature type="region of interest" description="Disordered" evidence="3">
    <location>
        <begin position="31"/>
        <end position="54"/>
    </location>
</feature>
<sequence>MGMAAVCVAAATAGCTSTIGGTAVPAGSDGTGAAVTSAAPSAGETPQRGAPAARTATVTIDDEVPAGGREFGVECHTTSDKLAANSTGSAVTLLLVVATTGEPRTENLVLSVGSMPLVGDEGSYRTVRDGATYRITGTAMGFTGNVDTGDLRSVSKRIAVAITC</sequence>
<proteinExistence type="predicted"/>